<dbReference type="InterPro" id="IPR011004">
    <property type="entry name" value="Trimer_LpxA-like_sf"/>
</dbReference>
<dbReference type="PANTHER" id="PTHR43193:SF2">
    <property type="entry name" value="POLYFERREDOXIN PROTEIN FWDF"/>
    <property type="match status" value="1"/>
</dbReference>
<keyword evidence="5" id="KW-0411">Iron-sulfur</keyword>
<dbReference type="PANTHER" id="PTHR43193">
    <property type="match status" value="1"/>
</dbReference>
<dbReference type="SUPFAM" id="SSF51161">
    <property type="entry name" value="Trimeric LpxA-like enzymes"/>
    <property type="match status" value="1"/>
</dbReference>
<protein>
    <submittedName>
        <fullName evidence="8">4Fe-4S dicluster domain-containing protein</fullName>
    </submittedName>
</protein>
<dbReference type="PROSITE" id="PS00198">
    <property type="entry name" value="4FE4S_FER_1"/>
    <property type="match status" value="2"/>
</dbReference>
<keyword evidence="2" id="KW-0479">Metal-binding</keyword>
<evidence type="ECO:0000259" key="7">
    <source>
        <dbReference type="PROSITE" id="PS51379"/>
    </source>
</evidence>
<organism evidence="8 9">
    <name type="scientific">Bacteroides uniformis</name>
    <dbReference type="NCBI Taxonomy" id="820"/>
    <lineage>
        <taxon>Bacteria</taxon>
        <taxon>Pseudomonadati</taxon>
        <taxon>Bacteroidota</taxon>
        <taxon>Bacteroidia</taxon>
        <taxon>Bacteroidales</taxon>
        <taxon>Bacteroidaceae</taxon>
        <taxon>Bacteroides</taxon>
    </lineage>
</organism>
<dbReference type="InterPro" id="IPR007525">
    <property type="entry name" value="FrhB_FdhB_C"/>
</dbReference>
<dbReference type="SUPFAM" id="SSF54862">
    <property type="entry name" value="4Fe-4S ferredoxins"/>
    <property type="match status" value="1"/>
</dbReference>
<evidence type="ECO:0000256" key="3">
    <source>
        <dbReference type="ARBA" id="ARBA00022737"/>
    </source>
</evidence>
<gene>
    <name evidence="8" type="ORF">DXC07_13670</name>
</gene>
<dbReference type="InterPro" id="IPR052977">
    <property type="entry name" value="Polyferredoxin-like_ET"/>
</dbReference>
<dbReference type="Pfam" id="PF12838">
    <property type="entry name" value="Fer4_7"/>
    <property type="match status" value="1"/>
</dbReference>
<dbReference type="GO" id="GO:0051536">
    <property type="term" value="F:iron-sulfur cluster binding"/>
    <property type="evidence" value="ECO:0007669"/>
    <property type="project" value="UniProtKB-KW"/>
</dbReference>
<dbReference type="Pfam" id="PF04432">
    <property type="entry name" value="FrhB_FdhB_C"/>
    <property type="match status" value="1"/>
</dbReference>
<keyword evidence="6" id="KW-0012">Acyltransferase</keyword>
<evidence type="ECO:0000256" key="1">
    <source>
        <dbReference type="ARBA" id="ARBA00022679"/>
    </source>
</evidence>
<dbReference type="InterPro" id="IPR017900">
    <property type="entry name" value="4Fe4S_Fe_S_CS"/>
</dbReference>
<keyword evidence="3" id="KW-0677">Repeat</keyword>
<dbReference type="PROSITE" id="PS51379">
    <property type="entry name" value="4FE4S_FER_2"/>
    <property type="match status" value="2"/>
</dbReference>
<keyword evidence="1" id="KW-0808">Transferase</keyword>
<accession>A0A3E4XHN9</accession>
<reference evidence="8 9" key="1">
    <citation type="submission" date="2018-08" db="EMBL/GenBank/DDBJ databases">
        <title>A genome reference for cultivated species of the human gut microbiota.</title>
        <authorList>
            <person name="Zou Y."/>
            <person name="Xue W."/>
            <person name="Luo G."/>
        </authorList>
    </citation>
    <scope>NUCLEOTIDE SEQUENCE [LARGE SCALE GENOMIC DNA]</scope>
    <source>
        <strain evidence="8 9">OM07-9</strain>
    </source>
</reference>
<proteinExistence type="predicted"/>
<dbReference type="GO" id="GO:0016746">
    <property type="term" value="F:acyltransferase activity"/>
    <property type="evidence" value="ECO:0007669"/>
    <property type="project" value="UniProtKB-KW"/>
</dbReference>
<dbReference type="CDD" id="cd04647">
    <property type="entry name" value="LbH_MAT_like"/>
    <property type="match status" value="1"/>
</dbReference>
<keyword evidence="4" id="KW-0408">Iron</keyword>
<comment type="caution">
    <text evidence="8">The sequence shown here is derived from an EMBL/GenBank/DDBJ whole genome shotgun (WGS) entry which is preliminary data.</text>
</comment>
<dbReference type="Gene3D" id="3.30.70.20">
    <property type="match status" value="1"/>
</dbReference>
<dbReference type="GO" id="GO:0046872">
    <property type="term" value="F:metal ion binding"/>
    <property type="evidence" value="ECO:0007669"/>
    <property type="project" value="UniProtKB-KW"/>
</dbReference>
<evidence type="ECO:0000256" key="5">
    <source>
        <dbReference type="ARBA" id="ARBA00023014"/>
    </source>
</evidence>
<dbReference type="PROSITE" id="PS00101">
    <property type="entry name" value="HEXAPEP_TRANSFERASES"/>
    <property type="match status" value="1"/>
</dbReference>
<dbReference type="AlphaFoldDB" id="A0A3E4XHN9"/>
<sequence length="604" mass="68207">MIQIKNKIDCCGCNACGDVCPKGSITFKTDLEGFWYPDVNMDTCIDCHLCEKVCPIIAPSDKVVRYAEPKVFAAYTKDDKVRTDSTSGGIHSMLANVMYTKKAYVGGAVYNEDHTVSQIIDSNPERLSEIRSSKYLQSNAEGIYKKIKQLLKEGKEVFFCGCPCQIQALYKVLGNREYGNLTTCDFICRGVNSPKVFLKYMEMLERQFGAKATKIKFKAKEWGWHNFSMRVNFSNGKEYCKDRYHDLFFIGYLQVGNFTRPSCYECHFKGFPQKADITLADFWGIEKLDKSMDQDRGTSLVMVNSDKGMVLFEAIKDKICWKEFSMADARKGNPAMDSSLKSAKLDRNKFFEVLDKEQFEVVAKKYFPPVPTKLTDIKKRIRGVLFLAKRVLSLFRMLGLSCNAWSTFLWVNFFSRNVVRGCRLPLMNQSRTVIQLDKGAKMELKAKLATGKKQIRKSRTETRILLENNAKMTVIGDFQCFANSYIRVFPNSHLVLHGGFINENVQISCGETIEIGEGATIGRDVCIRSYDGHTIEEEGYKIAKSIKIGRYVWIGQGATILKGVTIGDGAIVASGALVSKDVPARTIVGGVPARVIKENVKWHR</sequence>
<name>A0A3E4XHN9_BACUN</name>
<evidence type="ECO:0000256" key="6">
    <source>
        <dbReference type="ARBA" id="ARBA00023315"/>
    </source>
</evidence>
<evidence type="ECO:0000256" key="2">
    <source>
        <dbReference type="ARBA" id="ARBA00022723"/>
    </source>
</evidence>
<dbReference type="Gene3D" id="2.160.10.10">
    <property type="entry name" value="Hexapeptide repeat proteins"/>
    <property type="match status" value="1"/>
</dbReference>
<feature type="domain" description="4Fe-4S ferredoxin-type" evidence="7">
    <location>
        <begin position="1"/>
        <end position="30"/>
    </location>
</feature>
<dbReference type="InterPro" id="IPR018357">
    <property type="entry name" value="Hexapep_transf_CS"/>
</dbReference>
<evidence type="ECO:0000313" key="9">
    <source>
        <dbReference type="Proteomes" id="UP000261295"/>
    </source>
</evidence>
<evidence type="ECO:0000313" key="8">
    <source>
        <dbReference type="EMBL" id="RGM53969.1"/>
    </source>
</evidence>
<dbReference type="EMBL" id="QSTL01000013">
    <property type="protein sequence ID" value="RGM53969.1"/>
    <property type="molecule type" value="Genomic_DNA"/>
</dbReference>
<evidence type="ECO:0000256" key="4">
    <source>
        <dbReference type="ARBA" id="ARBA00023004"/>
    </source>
</evidence>
<dbReference type="RefSeq" id="WP_117749571.1">
    <property type="nucleotide sequence ID" value="NZ_QSTL01000013.1"/>
</dbReference>
<feature type="domain" description="4Fe-4S ferredoxin-type" evidence="7">
    <location>
        <begin position="35"/>
        <end position="62"/>
    </location>
</feature>
<dbReference type="InterPro" id="IPR017896">
    <property type="entry name" value="4Fe4S_Fe-S-bd"/>
</dbReference>
<dbReference type="Proteomes" id="UP000261295">
    <property type="component" value="Unassembled WGS sequence"/>
</dbReference>
<dbReference type="Pfam" id="PF00132">
    <property type="entry name" value="Hexapep"/>
    <property type="match status" value="1"/>
</dbReference>
<dbReference type="InterPro" id="IPR001451">
    <property type="entry name" value="Hexapep"/>
</dbReference>